<dbReference type="PANTHER" id="PTHR43751:SF1">
    <property type="entry name" value="SULFATASE ATSG-RELATED"/>
    <property type="match status" value="1"/>
</dbReference>
<dbReference type="Proteomes" id="UP000319004">
    <property type="component" value="Chromosome"/>
</dbReference>
<dbReference type="PANTHER" id="PTHR43751">
    <property type="entry name" value="SULFATASE"/>
    <property type="match status" value="1"/>
</dbReference>
<dbReference type="InterPro" id="IPR011989">
    <property type="entry name" value="ARM-like"/>
</dbReference>
<accession>A0A518HT04</accession>
<dbReference type="CDD" id="cd16027">
    <property type="entry name" value="SGSH"/>
    <property type="match status" value="1"/>
</dbReference>
<sequence>MLHRVLLNLGLVVATFVGLFVGLFVGGTAPAAERPNILWLTCEDNNVNWVGCYGNPHADTPNIDALAAEGFQYMHCYANAPVCAPSRSTWITGVHAISMGTHPMRSRYPIPHDRIRYYPDLLKDAGYFVGNEKKTDYNIGGRDDKSAWDTNKADWDQLKQQQPFFMVINSTKSHESKAFGDVNQTEHDPDDVRLAKYHPDIPDIRKNYAHYHDQMKKMDADIGHALRQLEQAGLAENTIVIHNSDHGGVIARSKRFLFNSGTHCPLIIRIPEKFKHLRPAEPGAKVDDLVSFVDMTKTWLDLCGAAKPDYLQGKVFLGPNKESRDYHVSFRTRMDERCDNVRAIRDRRFLYIRNYMPYAPWGQHLNYLWIMRATQAWEQHHQAGKTDAVTGRFFGTKPMEELYDTSVDPDNVNNLIDDPRYAADVKRLSGALDRWQLDHFDSGLLPESEVVRRSEVSGKTIFDMVRTPSLYDLPALQQASARALAQDPKNIDRLYEDLAAKDSGVRYWAIVGCFNLQESTPLDMNLVRKALQDESHHVRAMAAWILYRAGDRAAAQRCWNQLLQQSSYASLKVFNIIDWIGDDIEPYAESMKQCNFDHGGYVGRMKEYMGVAEKPKKKKRAK</sequence>
<evidence type="ECO:0000313" key="4">
    <source>
        <dbReference type="EMBL" id="QDV43972.1"/>
    </source>
</evidence>
<dbReference type="InterPro" id="IPR024607">
    <property type="entry name" value="Sulfatase_CS"/>
</dbReference>
<dbReference type="AlphaFoldDB" id="A0A518HT04"/>
<dbReference type="GO" id="GO:0004065">
    <property type="term" value="F:arylsulfatase activity"/>
    <property type="evidence" value="ECO:0007669"/>
    <property type="project" value="UniProtKB-EC"/>
</dbReference>
<evidence type="ECO:0000259" key="3">
    <source>
        <dbReference type="Pfam" id="PF00884"/>
    </source>
</evidence>
<reference evidence="4 5" key="1">
    <citation type="submission" date="2019-03" db="EMBL/GenBank/DDBJ databases">
        <title>Deep-cultivation of Planctomycetes and their phenomic and genomic characterization uncovers novel biology.</title>
        <authorList>
            <person name="Wiegand S."/>
            <person name="Jogler M."/>
            <person name="Boedeker C."/>
            <person name="Pinto D."/>
            <person name="Vollmers J."/>
            <person name="Rivas-Marin E."/>
            <person name="Kohn T."/>
            <person name="Peeters S.H."/>
            <person name="Heuer A."/>
            <person name="Rast P."/>
            <person name="Oberbeckmann S."/>
            <person name="Bunk B."/>
            <person name="Jeske O."/>
            <person name="Meyerdierks A."/>
            <person name="Storesund J.E."/>
            <person name="Kallscheuer N."/>
            <person name="Luecker S."/>
            <person name="Lage O.M."/>
            <person name="Pohl T."/>
            <person name="Merkel B.J."/>
            <person name="Hornburger P."/>
            <person name="Mueller R.-W."/>
            <person name="Bruemmer F."/>
            <person name="Labrenz M."/>
            <person name="Spormann A.M."/>
            <person name="Op den Camp H."/>
            <person name="Overmann J."/>
            <person name="Amann R."/>
            <person name="Jetten M.S.M."/>
            <person name="Mascher T."/>
            <person name="Medema M.H."/>
            <person name="Devos D.P."/>
            <person name="Kaster A.-K."/>
            <person name="Ovreas L."/>
            <person name="Rohde M."/>
            <person name="Galperin M.Y."/>
            <person name="Jogler C."/>
        </authorList>
    </citation>
    <scope>NUCLEOTIDE SEQUENCE [LARGE SCALE GENOMIC DNA]</scope>
    <source>
        <strain evidence="4 5">Enr13</strain>
    </source>
</reference>
<dbReference type="Gene3D" id="3.40.720.10">
    <property type="entry name" value="Alkaline Phosphatase, subunit A"/>
    <property type="match status" value="1"/>
</dbReference>
<organism evidence="4 5">
    <name type="scientific">Stieleria neptunia</name>
    <dbReference type="NCBI Taxonomy" id="2527979"/>
    <lineage>
        <taxon>Bacteria</taxon>
        <taxon>Pseudomonadati</taxon>
        <taxon>Planctomycetota</taxon>
        <taxon>Planctomycetia</taxon>
        <taxon>Pirellulales</taxon>
        <taxon>Pirellulaceae</taxon>
        <taxon>Stieleria</taxon>
    </lineage>
</organism>
<evidence type="ECO:0000256" key="2">
    <source>
        <dbReference type="ARBA" id="ARBA00022801"/>
    </source>
</evidence>
<evidence type="ECO:0000256" key="1">
    <source>
        <dbReference type="ARBA" id="ARBA00008779"/>
    </source>
</evidence>
<dbReference type="RefSeq" id="WP_145388385.1">
    <property type="nucleotide sequence ID" value="NZ_CP037423.1"/>
</dbReference>
<keyword evidence="2 4" id="KW-0378">Hydrolase</keyword>
<keyword evidence="5" id="KW-1185">Reference proteome</keyword>
<comment type="similarity">
    <text evidence="1">Belongs to the sulfatase family.</text>
</comment>
<dbReference type="InterPro" id="IPR017850">
    <property type="entry name" value="Alkaline_phosphatase_core_sf"/>
</dbReference>
<dbReference type="Pfam" id="PF00884">
    <property type="entry name" value="Sulfatase"/>
    <property type="match status" value="1"/>
</dbReference>
<dbReference type="SUPFAM" id="SSF53649">
    <property type="entry name" value="Alkaline phosphatase-like"/>
    <property type="match status" value="1"/>
</dbReference>
<evidence type="ECO:0000313" key="5">
    <source>
        <dbReference type="Proteomes" id="UP000319004"/>
    </source>
</evidence>
<gene>
    <name evidence="4" type="ORF">Enr13x_38330</name>
</gene>
<name>A0A518HT04_9BACT</name>
<dbReference type="InterPro" id="IPR016024">
    <property type="entry name" value="ARM-type_fold"/>
</dbReference>
<dbReference type="EMBL" id="CP037423">
    <property type="protein sequence ID" value="QDV43972.1"/>
    <property type="molecule type" value="Genomic_DNA"/>
</dbReference>
<dbReference type="PROSITE" id="PS00523">
    <property type="entry name" value="SULFATASE_1"/>
    <property type="match status" value="1"/>
</dbReference>
<dbReference type="Gene3D" id="1.25.10.10">
    <property type="entry name" value="Leucine-rich Repeat Variant"/>
    <property type="match status" value="1"/>
</dbReference>
<protein>
    <submittedName>
        <fullName evidence="4">Arylsulfatase</fullName>
        <ecNumber evidence="4">3.1.6.1</ecNumber>
    </submittedName>
</protein>
<dbReference type="SUPFAM" id="SSF48371">
    <property type="entry name" value="ARM repeat"/>
    <property type="match status" value="1"/>
</dbReference>
<dbReference type="InterPro" id="IPR052701">
    <property type="entry name" value="GAG_Ulvan_Degrading_Sulfatases"/>
</dbReference>
<dbReference type="InterPro" id="IPR000917">
    <property type="entry name" value="Sulfatase_N"/>
</dbReference>
<feature type="domain" description="Sulfatase N-terminal" evidence="3">
    <location>
        <begin position="35"/>
        <end position="304"/>
    </location>
</feature>
<dbReference type="KEGG" id="snep:Enr13x_38330"/>
<dbReference type="OrthoDB" id="9763613at2"/>
<proteinExistence type="inferred from homology"/>
<dbReference type="EC" id="3.1.6.1" evidence="4"/>